<evidence type="ECO:0000256" key="7">
    <source>
        <dbReference type="ARBA" id="ARBA00023136"/>
    </source>
</evidence>
<feature type="region of interest" description="Disordered" evidence="8">
    <location>
        <begin position="522"/>
        <end position="542"/>
    </location>
</feature>
<evidence type="ECO:0000256" key="8">
    <source>
        <dbReference type="SAM" id="MobiDB-lite"/>
    </source>
</evidence>
<protein>
    <recommendedName>
        <fullName evidence="12">Glycosyltransferase RgtA/B/C/D-like domain-containing protein</fullName>
    </recommendedName>
</protein>
<keyword evidence="6 9" id="KW-1133">Transmembrane helix</keyword>
<evidence type="ECO:0000313" key="11">
    <source>
        <dbReference type="Proteomes" id="UP001501509"/>
    </source>
</evidence>
<accession>A0ABP6C6Z2</accession>
<evidence type="ECO:0000256" key="6">
    <source>
        <dbReference type="ARBA" id="ARBA00022989"/>
    </source>
</evidence>
<evidence type="ECO:0000256" key="3">
    <source>
        <dbReference type="ARBA" id="ARBA00022676"/>
    </source>
</evidence>
<feature type="transmembrane region" description="Helical" evidence="9">
    <location>
        <begin position="223"/>
        <end position="242"/>
    </location>
</feature>
<evidence type="ECO:0000256" key="2">
    <source>
        <dbReference type="ARBA" id="ARBA00022475"/>
    </source>
</evidence>
<keyword evidence="2" id="KW-1003">Cell membrane</keyword>
<comment type="subcellular location">
    <subcellularLocation>
        <location evidence="1">Cell membrane</location>
        <topology evidence="1">Multi-pass membrane protein</topology>
    </subcellularLocation>
</comment>
<comment type="caution">
    <text evidence="10">The sequence shown here is derived from an EMBL/GenBank/DDBJ whole genome shotgun (WGS) entry which is preliminary data.</text>
</comment>
<evidence type="ECO:0000313" key="10">
    <source>
        <dbReference type="EMBL" id="GAA2605198.1"/>
    </source>
</evidence>
<feature type="transmembrane region" description="Helical" evidence="9">
    <location>
        <begin position="70"/>
        <end position="89"/>
    </location>
</feature>
<evidence type="ECO:0000256" key="9">
    <source>
        <dbReference type="SAM" id="Phobius"/>
    </source>
</evidence>
<sequence>MQPSEPTPVQDPPLRHPPAQPPRIPLTTRLRVSVRARLSMTGRATLTRMATALEPPLGPRLRAVSRRHPVFTVLLACAALLRVITMIGYQPALFFNDSYDYIHVAMQPYPHPLRPDGYALLLLVVRPFHSFALVTAIQHLMGLAMGVMIYALARRRFRLPGWGAALAAAPVLLDAYQLQLEHLILSDTTFTFLAVSAVCLLLWHDRLTWRLSTALGLLAGFSWLTRSVGLLVLLGVLAFMVVRRVDRRMVMVMLAAALLPVVAYMGWYKADHGKFAMTESNGIFLYARVYKFADCHQIKNLPVEEMPLCTELVNRLPTSQDGIWNAGSPLARYTGKKFSPETNATANDFSKRVIMAQPGDYARVVAKDFLRVFAWERTVFPDRATYQQYEFGTKTSDLPKWMQSSGTVDQAVRYEGGPVRPRAVEPFAGFLRVYQDVFYLRGTMVGVLLLIGLAGIGAMWRRLGGAALLPWSLATGLLLAPAATAEFDYRYVLPAVPLACLAAAIACSPEFRDRLRVPRRPRRPAPVLAPDDSQPDGRVLVP</sequence>
<evidence type="ECO:0000256" key="5">
    <source>
        <dbReference type="ARBA" id="ARBA00022692"/>
    </source>
</evidence>
<keyword evidence="7 9" id="KW-0472">Membrane</keyword>
<dbReference type="Proteomes" id="UP001501509">
    <property type="component" value="Unassembled WGS sequence"/>
</dbReference>
<keyword evidence="3" id="KW-0328">Glycosyltransferase</keyword>
<feature type="transmembrane region" description="Helical" evidence="9">
    <location>
        <begin position="131"/>
        <end position="153"/>
    </location>
</feature>
<dbReference type="PANTHER" id="PTHR33908">
    <property type="entry name" value="MANNOSYLTRANSFERASE YKCB-RELATED"/>
    <property type="match status" value="1"/>
</dbReference>
<reference evidence="11" key="1">
    <citation type="journal article" date="2019" name="Int. J. Syst. Evol. Microbiol.">
        <title>The Global Catalogue of Microorganisms (GCM) 10K type strain sequencing project: providing services to taxonomists for standard genome sequencing and annotation.</title>
        <authorList>
            <consortium name="The Broad Institute Genomics Platform"/>
            <consortium name="The Broad Institute Genome Sequencing Center for Infectious Disease"/>
            <person name="Wu L."/>
            <person name="Ma J."/>
        </authorList>
    </citation>
    <scope>NUCLEOTIDE SEQUENCE [LARGE SCALE GENOMIC DNA]</scope>
    <source>
        <strain evidence="11">JCM 6833</strain>
    </source>
</reference>
<feature type="transmembrane region" description="Helical" evidence="9">
    <location>
        <begin position="249"/>
        <end position="267"/>
    </location>
</feature>
<feature type="transmembrane region" description="Helical" evidence="9">
    <location>
        <begin position="438"/>
        <end position="460"/>
    </location>
</feature>
<keyword evidence="4" id="KW-0808">Transferase</keyword>
<evidence type="ECO:0008006" key="12">
    <source>
        <dbReference type="Google" id="ProtNLM"/>
    </source>
</evidence>
<keyword evidence="5 9" id="KW-0812">Transmembrane</keyword>
<evidence type="ECO:0000256" key="4">
    <source>
        <dbReference type="ARBA" id="ARBA00022679"/>
    </source>
</evidence>
<dbReference type="PANTHER" id="PTHR33908:SF11">
    <property type="entry name" value="MEMBRANE PROTEIN"/>
    <property type="match status" value="1"/>
</dbReference>
<evidence type="ECO:0000256" key="1">
    <source>
        <dbReference type="ARBA" id="ARBA00004651"/>
    </source>
</evidence>
<name>A0ABP6C6Z2_9ACTN</name>
<proteinExistence type="predicted"/>
<gene>
    <name evidence="10" type="ORF">GCM10010411_44200</name>
</gene>
<dbReference type="EMBL" id="BAAATD010000005">
    <property type="protein sequence ID" value="GAA2605198.1"/>
    <property type="molecule type" value="Genomic_DNA"/>
</dbReference>
<feature type="region of interest" description="Disordered" evidence="8">
    <location>
        <begin position="1"/>
        <end position="24"/>
    </location>
</feature>
<organism evidence="10 11">
    <name type="scientific">Actinomadura fulvescens</name>
    <dbReference type="NCBI Taxonomy" id="46160"/>
    <lineage>
        <taxon>Bacteria</taxon>
        <taxon>Bacillati</taxon>
        <taxon>Actinomycetota</taxon>
        <taxon>Actinomycetes</taxon>
        <taxon>Streptosporangiales</taxon>
        <taxon>Thermomonosporaceae</taxon>
        <taxon>Actinomadura</taxon>
    </lineage>
</organism>
<feature type="transmembrane region" description="Helical" evidence="9">
    <location>
        <begin position="183"/>
        <end position="203"/>
    </location>
</feature>
<keyword evidence="11" id="KW-1185">Reference proteome</keyword>
<dbReference type="InterPro" id="IPR050297">
    <property type="entry name" value="LipidA_mod_glycosyltrf_83"/>
</dbReference>
<dbReference type="RefSeq" id="WP_344543616.1">
    <property type="nucleotide sequence ID" value="NZ_BAAATD010000005.1"/>
</dbReference>